<evidence type="ECO:0000256" key="4">
    <source>
        <dbReference type="ARBA" id="ARBA00023163"/>
    </source>
</evidence>
<dbReference type="Pfam" id="PF02362">
    <property type="entry name" value="B3"/>
    <property type="match status" value="1"/>
</dbReference>
<keyword evidence="3" id="KW-0238">DNA-binding</keyword>
<keyword evidence="4" id="KW-0804">Transcription</keyword>
<sequence length="72" mass="8426">MVFLRGPSRNKWPIELAKISGEIRFARGWKEFLSDHCVGYGWLLVFRYDGQSQFLETVFFQSSCKDPYESLG</sequence>
<proteinExistence type="predicted"/>
<dbReference type="AlphaFoldDB" id="A0A8R7PJA1"/>
<evidence type="ECO:0000313" key="8">
    <source>
        <dbReference type="Proteomes" id="UP000015106"/>
    </source>
</evidence>
<dbReference type="Gene3D" id="2.40.330.10">
    <property type="entry name" value="DNA-binding pseudobarrel domain"/>
    <property type="match status" value="1"/>
</dbReference>
<keyword evidence="2" id="KW-0805">Transcription regulation</keyword>
<evidence type="ECO:0000313" key="7">
    <source>
        <dbReference type="EnsemblPlants" id="TuG1812G0200004921.01.T01.cds309638"/>
    </source>
</evidence>
<protein>
    <recommendedName>
        <fullName evidence="6">TF-B3 domain-containing protein</fullName>
    </recommendedName>
</protein>
<dbReference type="CDD" id="cd10017">
    <property type="entry name" value="B3_DNA"/>
    <property type="match status" value="1"/>
</dbReference>
<reference evidence="7" key="3">
    <citation type="submission" date="2022-06" db="UniProtKB">
        <authorList>
            <consortium name="EnsemblPlants"/>
        </authorList>
    </citation>
    <scope>IDENTIFICATION</scope>
</reference>
<dbReference type="GO" id="GO:0005634">
    <property type="term" value="C:nucleus"/>
    <property type="evidence" value="ECO:0007669"/>
    <property type="project" value="UniProtKB-SubCell"/>
</dbReference>
<reference evidence="8" key="1">
    <citation type="journal article" date="2013" name="Nature">
        <title>Draft genome of the wheat A-genome progenitor Triticum urartu.</title>
        <authorList>
            <person name="Ling H.Q."/>
            <person name="Zhao S."/>
            <person name="Liu D."/>
            <person name="Wang J."/>
            <person name="Sun H."/>
            <person name="Zhang C."/>
            <person name="Fan H."/>
            <person name="Li D."/>
            <person name="Dong L."/>
            <person name="Tao Y."/>
            <person name="Gao C."/>
            <person name="Wu H."/>
            <person name="Li Y."/>
            <person name="Cui Y."/>
            <person name="Guo X."/>
            <person name="Zheng S."/>
            <person name="Wang B."/>
            <person name="Yu K."/>
            <person name="Liang Q."/>
            <person name="Yang W."/>
            <person name="Lou X."/>
            <person name="Chen J."/>
            <person name="Feng M."/>
            <person name="Jian J."/>
            <person name="Zhang X."/>
            <person name="Luo G."/>
            <person name="Jiang Y."/>
            <person name="Liu J."/>
            <person name="Wang Z."/>
            <person name="Sha Y."/>
            <person name="Zhang B."/>
            <person name="Wu H."/>
            <person name="Tang D."/>
            <person name="Shen Q."/>
            <person name="Xue P."/>
            <person name="Zou S."/>
            <person name="Wang X."/>
            <person name="Liu X."/>
            <person name="Wang F."/>
            <person name="Yang Y."/>
            <person name="An X."/>
            <person name="Dong Z."/>
            <person name="Zhang K."/>
            <person name="Zhang X."/>
            <person name="Luo M.C."/>
            <person name="Dvorak J."/>
            <person name="Tong Y."/>
            <person name="Wang J."/>
            <person name="Yang H."/>
            <person name="Li Z."/>
            <person name="Wang D."/>
            <person name="Zhang A."/>
            <person name="Wang J."/>
        </authorList>
    </citation>
    <scope>NUCLEOTIDE SEQUENCE</scope>
    <source>
        <strain evidence="8">cv. G1812</strain>
    </source>
</reference>
<dbReference type="InterPro" id="IPR050655">
    <property type="entry name" value="Plant_B3_domain"/>
</dbReference>
<dbReference type="PANTHER" id="PTHR31920">
    <property type="entry name" value="B3 DOMAIN-CONTAINING"/>
    <property type="match status" value="1"/>
</dbReference>
<keyword evidence="5" id="KW-0539">Nucleus</keyword>
<evidence type="ECO:0000259" key="6">
    <source>
        <dbReference type="PROSITE" id="PS50863"/>
    </source>
</evidence>
<accession>A0A8R7PJA1</accession>
<evidence type="ECO:0000256" key="3">
    <source>
        <dbReference type="ARBA" id="ARBA00023125"/>
    </source>
</evidence>
<dbReference type="SUPFAM" id="SSF101936">
    <property type="entry name" value="DNA-binding pseudobarrel domain"/>
    <property type="match status" value="1"/>
</dbReference>
<evidence type="ECO:0000256" key="2">
    <source>
        <dbReference type="ARBA" id="ARBA00023015"/>
    </source>
</evidence>
<dbReference type="Proteomes" id="UP000015106">
    <property type="component" value="Chromosome 2"/>
</dbReference>
<dbReference type="GO" id="GO:0003677">
    <property type="term" value="F:DNA binding"/>
    <property type="evidence" value="ECO:0007669"/>
    <property type="project" value="UniProtKB-KW"/>
</dbReference>
<reference evidence="7" key="2">
    <citation type="submission" date="2018-03" db="EMBL/GenBank/DDBJ databases">
        <title>The Triticum urartu genome reveals the dynamic nature of wheat genome evolution.</title>
        <authorList>
            <person name="Ling H."/>
            <person name="Ma B."/>
            <person name="Shi X."/>
            <person name="Liu H."/>
            <person name="Dong L."/>
            <person name="Sun H."/>
            <person name="Cao Y."/>
            <person name="Gao Q."/>
            <person name="Zheng S."/>
            <person name="Li Y."/>
            <person name="Yu Y."/>
            <person name="Du H."/>
            <person name="Qi M."/>
            <person name="Li Y."/>
            <person name="Yu H."/>
            <person name="Cui Y."/>
            <person name="Wang N."/>
            <person name="Chen C."/>
            <person name="Wu H."/>
            <person name="Zhao Y."/>
            <person name="Zhang J."/>
            <person name="Li Y."/>
            <person name="Zhou W."/>
            <person name="Zhang B."/>
            <person name="Hu W."/>
            <person name="Eijk M."/>
            <person name="Tang J."/>
            <person name="Witsenboer H."/>
            <person name="Zhao S."/>
            <person name="Li Z."/>
            <person name="Zhang A."/>
            <person name="Wang D."/>
            <person name="Liang C."/>
        </authorList>
    </citation>
    <scope>NUCLEOTIDE SEQUENCE [LARGE SCALE GENOMIC DNA]</scope>
    <source>
        <strain evidence="7">cv. G1812</strain>
    </source>
</reference>
<dbReference type="InterPro" id="IPR015300">
    <property type="entry name" value="DNA-bd_pseudobarrel_sf"/>
</dbReference>
<evidence type="ECO:0000256" key="1">
    <source>
        <dbReference type="ARBA" id="ARBA00004123"/>
    </source>
</evidence>
<dbReference type="Gramene" id="TuG1812G0200004921.01.T01">
    <property type="protein sequence ID" value="TuG1812G0200004921.01.T01.cds309638"/>
    <property type="gene ID" value="TuG1812G0200004921.01"/>
</dbReference>
<evidence type="ECO:0000256" key="5">
    <source>
        <dbReference type="ARBA" id="ARBA00023242"/>
    </source>
</evidence>
<feature type="domain" description="TF-B3" evidence="6">
    <location>
        <begin position="1"/>
        <end position="62"/>
    </location>
</feature>
<organism evidence="7 8">
    <name type="scientific">Triticum urartu</name>
    <name type="common">Red wild einkorn</name>
    <name type="synonym">Crithodium urartu</name>
    <dbReference type="NCBI Taxonomy" id="4572"/>
    <lineage>
        <taxon>Eukaryota</taxon>
        <taxon>Viridiplantae</taxon>
        <taxon>Streptophyta</taxon>
        <taxon>Embryophyta</taxon>
        <taxon>Tracheophyta</taxon>
        <taxon>Spermatophyta</taxon>
        <taxon>Magnoliopsida</taxon>
        <taxon>Liliopsida</taxon>
        <taxon>Poales</taxon>
        <taxon>Poaceae</taxon>
        <taxon>BOP clade</taxon>
        <taxon>Pooideae</taxon>
        <taxon>Triticodae</taxon>
        <taxon>Triticeae</taxon>
        <taxon>Triticinae</taxon>
        <taxon>Triticum</taxon>
    </lineage>
</organism>
<dbReference type="PANTHER" id="PTHR31920:SF139">
    <property type="entry name" value="TF-B3 DOMAIN-CONTAINING PROTEIN"/>
    <property type="match status" value="1"/>
</dbReference>
<comment type="subcellular location">
    <subcellularLocation>
        <location evidence="1">Nucleus</location>
    </subcellularLocation>
</comment>
<dbReference type="PROSITE" id="PS50863">
    <property type="entry name" value="B3"/>
    <property type="match status" value="1"/>
</dbReference>
<name>A0A8R7PJA1_TRIUA</name>
<dbReference type="InterPro" id="IPR003340">
    <property type="entry name" value="B3_DNA-bd"/>
</dbReference>
<dbReference type="EnsemblPlants" id="TuG1812G0200004921.01.T01">
    <property type="protein sequence ID" value="TuG1812G0200004921.01.T01.cds309638"/>
    <property type="gene ID" value="TuG1812G0200004921.01"/>
</dbReference>
<keyword evidence="8" id="KW-1185">Reference proteome</keyword>